<evidence type="ECO:0000313" key="3">
    <source>
        <dbReference type="EMBL" id="CAH1248553.1"/>
    </source>
</evidence>
<feature type="compositionally biased region" description="Basic and acidic residues" evidence="1">
    <location>
        <begin position="179"/>
        <end position="193"/>
    </location>
</feature>
<reference evidence="3" key="1">
    <citation type="submission" date="2022-01" db="EMBL/GenBank/DDBJ databases">
        <authorList>
            <person name="Braso-Vives M."/>
        </authorList>
    </citation>
    <scope>NUCLEOTIDE SEQUENCE</scope>
</reference>
<feature type="compositionally biased region" description="Polar residues" evidence="1">
    <location>
        <begin position="550"/>
        <end position="563"/>
    </location>
</feature>
<dbReference type="PANTHER" id="PTHR19303:SF73">
    <property type="entry name" value="PROTEIN PDC2"/>
    <property type="match status" value="1"/>
</dbReference>
<keyword evidence="4" id="KW-1185">Reference proteome</keyword>
<gene>
    <name evidence="3" type="primary">Hypp8238</name>
    <name evidence="3" type="ORF">BLAG_LOCUS9876</name>
</gene>
<dbReference type="Proteomes" id="UP000838412">
    <property type="component" value="Chromosome 16"/>
</dbReference>
<dbReference type="InterPro" id="IPR050863">
    <property type="entry name" value="CenT-Element_Derived"/>
</dbReference>
<dbReference type="InterPro" id="IPR004875">
    <property type="entry name" value="DDE_SF_endonuclease_dom"/>
</dbReference>
<evidence type="ECO:0000259" key="2">
    <source>
        <dbReference type="Pfam" id="PF03184"/>
    </source>
</evidence>
<dbReference type="GO" id="GO:0005634">
    <property type="term" value="C:nucleus"/>
    <property type="evidence" value="ECO:0007669"/>
    <property type="project" value="TreeGrafter"/>
</dbReference>
<feature type="region of interest" description="Disordered" evidence="1">
    <location>
        <begin position="179"/>
        <end position="247"/>
    </location>
</feature>
<evidence type="ECO:0000313" key="4">
    <source>
        <dbReference type="Proteomes" id="UP000838412"/>
    </source>
</evidence>
<dbReference type="AlphaFoldDB" id="A0A8J9Z7F0"/>
<feature type="region of interest" description="Disordered" evidence="1">
    <location>
        <begin position="550"/>
        <end position="580"/>
    </location>
</feature>
<feature type="compositionally biased region" description="Basic and acidic residues" evidence="1">
    <location>
        <begin position="224"/>
        <end position="247"/>
    </location>
</feature>
<dbReference type="GO" id="GO:0003677">
    <property type="term" value="F:DNA binding"/>
    <property type="evidence" value="ECO:0007669"/>
    <property type="project" value="TreeGrafter"/>
</dbReference>
<protein>
    <submittedName>
        <fullName evidence="3">Hypp8238 protein</fullName>
    </submittedName>
</protein>
<dbReference type="Pfam" id="PF03184">
    <property type="entry name" value="DDE_1"/>
    <property type="match status" value="1"/>
</dbReference>
<feature type="region of interest" description="Disordered" evidence="1">
    <location>
        <begin position="509"/>
        <end position="531"/>
    </location>
</feature>
<dbReference type="EMBL" id="OV696701">
    <property type="protein sequence ID" value="CAH1248553.1"/>
    <property type="molecule type" value="Genomic_DNA"/>
</dbReference>
<dbReference type="OrthoDB" id="10239074at2759"/>
<name>A0A8J9Z7F0_BRALA</name>
<dbReference type="PANTHER" id="PTHR19303">
    <property type="entry name" value="TRANSPOSON"/>
    <property type="match status" value="1"/>
</dbReference>
<organism evidence="3 4">
    <name type="scientific">Branchiostoma lanceolatum</name>
    <name type="common">Common lancelet</name>
    <name type="synonym">Amphioxus lanceolatum</name>
    <dbReference type="NCBI Taxonomy" id="7740"/>
    <lineage>
        <taxon>Eukaryota</taxon>
        <taxon>Metazoa</taxon>
        <taxon>Chordata</taxon>
        <taxon>Cephalochordata</taxon>
        <taxon>Leptocardii</taxon>
        <taxon>Amphioxiformes</taxon>
        <taxon>Branchiostomatidae</taxon>
        <taxon>Branchiostoma</taxon>
    </lineage>
</organism>
<sequence>MGKQGRKNLLLLDNAPSHPDVALNNVDLKFFPPNTTSRFQPIDQGITQAVQRKYRKRQLKEFCRNWRTTKARRPPKVQLSCRPIFWSINRAQQQWPVVTGWRNSERVFIDCAKSRRLLLRYSGKLMKRYGAQFDQSGTKGAWMCGMVEVTITSLAFLKKIFSGTRSDGRNFLLNMHFDKERTSGEEEPERRDEVEEAAGDQEEAAESWHLRMSSSDSESEEEEPERRDESEPEVMREADPDDPERVRLDDSLVNEIITWPRSEVEHVVAVAYKEGMYVGNVKEVLENGNLMLETRNPLAAFRRAYQRQLKAVGQGTILPLHKLRVAWDCFSQLLAIEWDAVFKCAEYVFDSSNAALFEKLRGDTPILVEFLHGVCRAEGNRIPDDVSALVIDMMDRVSLPFRHKHDNSVYPLPEEEFVGIFVLPNHATCPWESVFEILISRFNRAPRVVVCDNACRLHQDCLNSGTESDYKSDAKGQTWRSQKAMKKMFMEYMKPMMAKLNWLLTRKSARPGERQQQTPPTRSAPALAPPAGSVATAVGRALSVVYNTGTVPQDQRTSPQGNSGIPLGHPGRGGSSATANRLPRKYLGERVRAIVPEIFSIQDLITNNTYGTHGYGQLNSNALEAIYELLAAMEDTATSPEDRQFRRTVNTCINKKAKSTRFHKKE</sequence>
<feature type="compositionally biased region" description="Acidic residues" evidence="1">
    <location>
        <begin position="194"/>
        <end position="205"/>
    </location>
</feature>
<proteinExistence type="predicted"/>
<accession>A0A8J9Z7F0</accession>
<feature type="domain" description="DDE-1" evidence="2">
    <location>
        <begin position="3"/>
        <end position="70"/>
    </location>
</feature>
<evidence type="ECO:0000256" key="1">
    <source>
        <dbReference type="SAM" id="MobiDB-lite"/>
    </source>
</evidence>